<dbReference type="AlphaFoldDB" id="A0A7X6DGQ7"/>
<dbReference type="InterPro" id="IPR000515">
    <property type="entry name" value="MetI-like"/>
</dbReference>
<protein>
    <submittedName>
        <fullName evidence="9">ABC transporter permease subunit</fullName>
    </submittedName>
</protein>
<dbReference type="GO" id="GO:0055085">
    <property type="term" value="P:transmembrane transport"/>
    <property type="evidence" value="ECO:0007669"/>
    <property type="project" value="InterPro"/>
</dbReference>
<comment type="subcellular location">
    <subcellularLocation>
        <location evidence="1">Cell membrane</location>
        <topology evidence="1">Multi-pass membrane protein</topology>
    </subcellularLocation>
</comment>
<dbReference type="SUPFAM" id="SSF81558">
    <property type="entry name" value="Photosystem I subunits PsaA/PsaB"/>
    <property type="match status" value="1"/>
</dbReference>
<dbReference type="GO" id="GO:0005886">
    <property type="term" value="C:plasma membrane"/>
    <property type="evidence" value="ECO:0007669"/>
    <property type="project" value="UniProtKB-SubCell"/>
</dbReference>
<dbReference type="InterPro" id="IPR036408">
    <property type="entry name" value="PSI_PsaA/B_sf"/>
</dbReference>
<evidence type="ECO:0000313" key="9">
    <source>
        <dbReference type="EMBL" id="NKE66852.1"/>
    </source>
</evidence>
<comment type="caution">
    <text evidence="9">The sequence shown here is derived from an EMBL/GenBank/DDBJ whole genome shotgun (WGS) entry which is preliminary data.</text>
</comment>
<feature type="transmembrane region" description="Helical" evidence="7">
    <location>
        <begin position="9"/>
        <end position="29"/>
    </location>
</feature>
<evidence type="ECO:0000256" key="5">
    <source>
        <dbReference type="ARBA" id="ARBA00022989"/>
    </source>
</evidence>
<evidence type="ECO:0000256" key="3">
    <source>
        <dbReference type="ARBA" id="ARBA00022475"/>
    </source>
</evidence>
<evidence type="ECO:0000256" key="7">
    <source>
        <dbReference type="SAM" id="Phobius"/>
    </source>
</evidence>
<keyword evidence="4 7" id="KW-0812">Transmembrane</keyword>
<keyword evidence="3" id="KW-1003">Cell membrane</keyword>
<feature type="transmembrane region" description="Helical" evidence="7">
    <location>
        <begin position="218"/>
        <end position="239"/>
    </location>
</feature>
<gene>
    <name evidence="9" type="ORF">RAMLITH_13565</name>
</gene>
<feature type="transmembrane region" description="Helical" evidence="7">
    <location>
        <begin position="86"/>
        <end position="108"/>
    </location>
</feature>
<keyword evidence="2" id="KW-0813">Transport</keyword>
<accession>A0A7X6DGQ7</accession>
<proteinExistence type="predicted"/>
<reference evidence="9 10" key="1">
    <citation type="journal article" date="2020" name="Nature">
        <title>Bacterial chemolithoautotrophy via manganese oxidation.</title>
        <authorList>
            <person name="Yu H."/>
            <person name="Leadbetter J.R."/>
        </authorList>
    </citation>
    <scope>NUCLEOTIDE SEQUENCE [LARGE SCALE GENOMIC DNA]</scope>
    <source>
        <strain evidence="9 10">RBP-1</strain>
    </source>
</reference>
<dbReference type="Pfam" id="PF00528">
    <property type="entry name" value="BPD_transp_1"/>
    <property type="match status" value="1"/>
</dbReference>
<dbReference type="Proteomes" id="UP000521868">
    <property type="component" value="Unassembled WGS sequence"/>
</dbReference>
<keyword evidence="5 7" id="KW-1133">Transmembrane helix</keyword>
<sequence length="279" mass="29927">MKILVRESLLAILLVFSAHGLVYFLLAVLPDSSFSGLGIYAGSQEALAQWRLSHANSYATQFANLIHGDLGRSLDNLPVREQILDAALISAPHLAVATVLIAAGVWLVGFKGVPDRYGELLANYVNFLPPYVAISLLVILSLSVAPLLTAPTVVASVALAVPPLALLSAQAYRITEENLRSEHVRMHFALGASTTRVRQRLLKNLLYQLLPSLHNATLALFASLLFVEVLVGIGGLGSLTARAIKRVDVDLALGLVVFYAIVVAGVHVTARVVRAQFPE</sequence>
<feature type="transmembrane region" description="Helical" evidence="7">
    <location>
        <begin position="251"/>
        <end position="273"/>
    </location>
</feature>
<organism evidence="9 10">
    <name type="scientific">Ramlibacter lithotrophicus</name>
    <dbReference type="NCBI Taxonomy" id="2606681"/>
    <lineage>
        <taxon>Bacteria</taxon>
        <taxon>Pseudomonadati</taxon>
        <taxon>Pseudomonadota</taxon>
        <taxon>Betaproteobacteria</taxon>
        <taxon>Burkholderiales</taxon>
        <taxon>Comamonadaceae</taxon>
        <taxon>Ramlibacter</taxon>
    </lineage>
</organism>
<dbReference type="RefSeq" id="WP_168107970.1">
    <property type="nucleotide sequence ID" value="NZ_VTOX01000004.1"/>
</dbReference>
<dbReference type="PANTHER" id="PTHR30465">
    <property type="entry name" value="INNER MEMBRANE ABC TRANSPORTER"/>
    <property type="match status" value="1"/>
</dbReference>
<feature type="domain" description="ABC transmembrane type-1" evidence="8">
    <location>
        <begin position="103"/>
        <end position="268"/>
    </location>
</feature>
<feature type="transmembrane region" description="Helical" evidence="7">
    <location>
        <begin position="120"/>
        <end position="142"/>
    </location>
</feature>
<keyword evidence="10" id="KW-1185">Reference proteome</keyword>
<evidence type="ECO:0000256" key="1">
    <source>
        <dbReference type="ARBA" id="ARBA00004651"/>
    </source>
</evidence>
<evidence type="ECO:0000256" key="4">
    <source>
        <dbReference type="ARBA" id="ARBA00022692"/>
    </source>
</evidence>
<dbReference type="PANTHER" id="PTHR30465:SF0">
    <property type="entry name" value="OLIGOPEPTIDE TRANSPORT SYSTEM PERMEASE PROTEIN APPB"/>
    <property type="match status" value="1"/>
</dbReference>
<evidence type="ECO:0000256" key="2">
    <source>
        <dbReference type="ARBA" id="ARBA00022448"/>
    </source>
</evidence>
<evidence type="ECO:0000259" key="8">
    <source>
        <dbReference type="Pfam" id="PF00528"/>
    </source>
</evidence>
<evidence type="ECO:0000313" key="10">
    <source>
        <dbReference type="Proteomes" id="UP000521868"/>
    </source>
</evidence>
<name>A0A7X6DGQ7_9BURK</name>
<evidence type="ECO:0000256" key="6">
    <source>
        <dbReference type="ARBA" id="ARBA00023136"/>
    </source>
</evidence>
<keyword evidence="6 7" id="KW-0472">Membrane</keyword>
<dbReference type="EMBL" id="VTOX01000004">
    <property type="protein sequence ID" value="NKE66852.1"/>
    <property type="molecule type" value="Genomic_DNA"/>
</dbReference>